<dbReference type="Proteomes" id="UP000178085">
    <property type="component" value="Unassembled WGS sequence"/>
</dbReference>
<keyword evidence="2" id="KW-0732">Signal</keyword>
<evidence type="ECO:0000313" key="6">
    <source>
        <dbReference type="Proteomes" id="UP000178085"/>
    </source>
</evidence>
<name>A0A1F4NPS0_UNCK3</name>
<accession>A0A1F4NPS0</accession>
<feature type="domain" description="WxL Interacting Protein peptidoglycan binding" evidence="4">
    <location>
        <begin position="36"/>
        <end position="135"/>
    </location>
</feature>
<evidence type="ECO:0008006" key="7">
    <source>
        <dbReference type="Google" id="ProtNLM"/>
    </source>
</evidence>
<feature type="chain" id="PRO_5013131128" description="LysM domain-containing protein" evidence="2">
    <location>
        <begin position="16"/>
        <end position="451"/>
    </location>
</feature>
<dbReference type="Pfam" id="PF06030">
    <property type="entry name" value="WxLIP_PGBD"/>
    <property type="match status" value="1"/>
</dbReference>
<protein>
    <recommendedName>
        <fullName evidence="7">LysM domain-containing protein</fullName>
    </recommendedName>
</protein>
<evidence type="ECO:0000259" key="3">
    <source>
        <dbReference type="Pfam" id="PF01476"/>
    </source>
</evidence>
<dbReference type="CDD" id="cd00118">
    <property type="entry name" value="LysM"/>
    <property type="match status" value="1"/>
</dbReference>
<keyword evidence="1" id="KW-1133">Transmembrane helix</keyword>
<dbReference type="EMBL" id="METD01000001">
    <property type="protein sequence ID" value="OGB73451.1"/>
    <property type="molecule type" value="Genomic_DNA"/>
</dbReference>
<reference evidence="5 6" key="1">
    <citation type="journal article" date="2016" name="Nat. Commun.">
        <title>Thousands of microbial genomes shed light on interconnected biogeochemical processes in an aquifer system.</title>
        <authorList>
            <person name="Anantharaman K."/>
            <person name="Brown C.T."/>
            <person name="Hug L.A."/>
            <person name="Sharon I."/>
            <person name="Castelle C.J."/>
            <person name="Probst A.J."/>
            <person name="Thomas B.C."/>
            <person name="Singh A."/>
            <person name="Wilkins M.J."/>
            <person name="Karaoz U."/>
            <person name="Brodie E.L."/>
            <person name="Williams K.H."/>
            <person name="Hubbard S.S."/>
            <person name="Banfield J.F."/>
        </authorList>
    </citation>
    <scope>NUCLEOTIDE SEQUENCE [LARGE SCALE GENOMIC DNA]</scope>
</reference>
<feature type="domain" description="LysM" evidence="3">
    <location>
        <begin position="325"/>
        <end position="361"/>
    </location>
</feature>
<dbReference type="AlphaFoldDB" id="A0A1F4NPS0"/>
<evidence type="ECO:0000313" key="5">
    <source>
        <dbReference type="EMBL" id="OGB73451.1"/>
    </source>
</evidence>
<keyword evidence="1" id="KW-0472">Membrane</keyword>
<feature type="signal peptide" evidence="2">
    <location>
        <begin position="1"/>
        <end position="15"/>
    </location>
</feature>
<dbReference type="InterPro" id="IPR036779">
    <property type="entry name" value="LysM_dom_sf"/>
</dbReference>
<evidence type="ECO:0000256" key="2">
    <source>
        <dbReference type="SAM" id="SignalP"/>
    </source>
</evidence>
<sequence>MLVLTLALSSLPASAIEVGGIGIIPANPDPAKPLTVSWFIYEFNPGATIKDAVLLRNNRNEELKVKLEAVDGNIASDGTFGLLDAKSSSDHDIASWTKLETTELTLKPLSKVTVPFTITIPKDAEVGDHIGGLVVYRTDDRPDQVARAGGAQVNIYTRVGARTYLTVLGDITRGFKLMNRYFYGSDKKIVFRFRAKDTGNVRNALEADIKIYNLFGLFDEQEKMEIGQIMPGKVLSTRVVWPGKDRPLFGPYLAIMKVRDAYEPLNHNVITATPPKEITTWVVTFFIPYIETIIFVLLLFLAWFIYQFVIWQRLITLARQPLITYKIKKGDHLVDIASHRHVPWKLVAKINDIRPPYGLGAIKQIYIPDAKGVKMTDIAIPSFFTFVSRPFEKLRFRKRNYYTIVIERGDKKKDVEKFTKMTWVAISKYNGLSPSFRLTTGRELKIPRNKK</sequence>
<keyword evidence="1" id="KW-0812">Transmembrane</keyword>
<dbReference type="InterPro" id="IPR018392">
    <property type="entry name" value="LysM"/>
</dbReference>
<dbReference type="Pfam" id="PF01476">
    <property type="entry name" value="LysM"/>
    <property type="match status" value="1"/>
</dbReference>
<proteinExistence type="predicted"/>
<gene>
    <name evidence="5" type="ORF">A3K51_01140</name>
</gene>
<feature type="transmembrane region" description="Helical" evidence="1">
    <location>
        <begin position="281"/>
        <end position="306"/>
    </location>
</feature>
<evidence type="ECO:0000259" key="4">
    <source>
        <dbReference type="Pfam" id="PF06030"/>
    </source>
</evidence>
<dbReference type="InterPro" id="IPR010317">
    <property type="entry name" value="WxLIP_PGBD"/>
</dbReference>
<comment type="caution">
    <text evidence="5">The sequence shown here is derived from an EMBL/GenBank/DDBJ whole genome shotgun (WGS) entry which is preliminary data.</text>
</comment>
<dbReference type="Gene3D" id="3.10.350.10">
    <property type="entry name" value="LysM domain"/>
    <property type="match status" value="1"/>
</dbReference>
<evidence type="ECO:0000256" key="1">
    <source>
        <dbReference type="SAM" id="Phobius"/>
    </source>
</evidence>
<organism evidence="5 6">
    <name type="scientific">candidate division Kazan bacterium RIFCSPLOWO2_01_FULL_45_19</name>
    <dbReference type="NCBI Taxonomy" id="1798538"/>
    <lineage>
        <taxon>Bacteria</taxon>
        <taxon>Bacteria division Kazan-3B-28</taxon>
    </lineage>
</organism>